<gene>
    <name evidence="5" type="ORF">O3H35_01885</name>
    <name evidence="4" type="ORF">O3H54_08465</name>
</gene>
<dbReference type="SUPFAM" id="SSF55729">
    <property type="entry name" value="Acyl-CoA N-acyltransferases (Nat)"/>
    <property type="match status" value="1"/>
</dbReference>
<evidence type="ECO:0000256" key="2">
    <source>
        <dbReference type="ARBA" id="ARBA00023315"/>
    </source>
</evidence>
<dbReference type="Proteomes" id="UP001074446">
    <property type="component" value="Unassembled WGS sequence"/>
</dbReference>
<dbReference type="InterPro" id="IPR016181">
    <property type="entry name" value="Acyl_CoA_acyltransferase"/>
</dbReference>
<dbReference type="InterPro" id="IPR000182">
    <property type="entry name" value="GNAT_dom"/>
</dbReference>
<dbReference type="PROSITE" id="PS51186">
    <property type="entry name" value="GNAT"/>
    <property type="match status" value="1"/>
</dbReference>
<accession>A0A9E5A4K7</accession>
<dbReference type="Pfam" id="PF00583">
    <property type="entry name" value="Acetyltransf_1"/>
    <property type="match status" value="1"/>
</dbReference>
<sequence length="202" mass="23169">MRFIRLNTDKHDLNKVSELIYETELTIFKQLLGKDEKEATENIRNLVKSGNNYFGHENIHVVCDDDGNMLGILVSFSGRETSSWNDLKAYFRILNFYNFLKCAVKGTLINRSLTASLGKNDYYLSNIAVDPQYRGQGIGTYLLKNAVKTAEDKGCKRVLLDVTFKNKGAKRLYERFGFKVYSKNTPKLFKGHGTLSMEYLLH</sequence>
<keyword evidence="6" id="KW-1185">Reference proteome</keyword>
<comment type="caution">
    <text evidence="5">The sequence shown here is derived from an EMBL/GenBank/DDBJ whole genome shotgun (WGS) entry which is preliminary data.</text>
</comment>
<dbReference type="EMBL" id="JAPVES010000024">
    <property type="protein sequence ID" value="MCZ3371378.1"/>
    <property type="molecule type" value="Genomic_DNA"/>
</dbReference>
<feature type="domain" description="N-acetyltransferase" evidence="3">
    <location>
        <begin position="14"/>
        <end position="202"/>
    </location>
</feature>
<evidence type="ECO:0000313" key="5">
    <source>
        <dbReference type="EMBL" id="MCZ3371378.1"/>
    </source>
</evidence>
<reference evidence="5" key="1">
    <citation type="submission" date="2022-12" db="EMBL/GenBank/DDBJ databases">
        <title>Reclassification of two methanogenic archaea species isolated from the Kolyma lowland permafrost.</title>
        <authorList>
            <person name="Trubitsyn V.E."/>
            <person name="Rivkina E.M."/>
            <person name="Shcherbakova V.A."/>
        </authorList>
    </citation>
    <scope>NUCLEOTIDE SEQUENCE</scope>
    <source>
        <strain evidence="4">M2</strain>
        <strain evidence="5">MK4</strain>
    </source>
</reference>
<dbReference type="RefSeq" id="WP_048081750.1">
    <property type="nucleotide sequence ID" value="NZ_JAPVER010000020.1"/>
</dbReference>
<evidence type="ECO:0000256" key="1">
    <source>
        <dbReference type="ARBA" id="ARBA00022679"/>
    </source>
</evidence>
<dbReference type="CDD" id="cd04301">
    <property type="entry name" value="NAT_SF"/>
    <property type="match status" value="1"/>
</dbReference>
<dbReference type="EMBL" id="JAPVER010000020">
    <property type="protein sequence ID" value="MCZ3365913.1"/>
    <property type="molecule type" value="Genomic_DNA"/>
</dbReference>
<dbReference type="Proteomes" id="UP001068021">
    <property type="component" value="Unassembled WGS sequence"/>
</dbReference>
<keyword evidence="1" id="KW-0808">Transferase</keyword>
<evidence type="ECO:0000313" key="6">
    <source>
        <dbReference type="Proteomes" id="UP001068021"/>
    </source>
</evidence>
<evidence type="ECO:0000313" key="4">
    <source>
        <dbReference type="EMBL" id="MCZ3365913.1"/>
    </source>
</evidence>
<protein>
    <submittedName>
        <fullName evidence="5">GNAT family N-acetyltransferase</fullName>
    </submittedName>
</protein>
<dbReference type="Gene3D" id="3.40.630.30">
    <property type="match status" value="1"/>
</dbReference>
<dbReference type="PANTHER" id="PTHR43420">
    <property type="entry name" value="ACETYLTRANSFERASE"/>
    <property type="match status" value="1"/>
</dbReference>
<name>A0A9E5A4K7_9EURY</name>
<dbReference type="InterPro" id="IPR050680">
    <property type="entry name" value="YpeA/RimI_acetyltransf"/>
</dbReference>
<keyword evidence="2" id="KW-0012">Acyltransferase</keyword>
<organism evidence="5">
    <name type="scientific">Methanobacterium veterum</name>
    <dbReference type="NCBI Taxonomy" id="408577"/>
    <lineage>
        <taxon>Archaea</taxon>
        <taxon>Methanobacteriati</taxon>
        <taxon>Methanobacteriota</taxon>
        <taxon>Methanomada group</taxon>
        <taxon>Methanobacteria</taxon>
        <taxon>Methanobacteriales</taxon>
        <taxon>Methanobacteriaceae</taxon>
        <taxon>Methanobacterium</taxon>
    </lineage>
</organism>
<dbReference type="GO" id="GO:0016747">
    <property type="term" value="F:acyltransferase activity, transferring groups other than amino-acyl groups"/>
    <property type="evidence" value="ECO:0007669"/>
    <property type="project" value="InterPro"/>
</dbReference>
<proteinExistence type="predicted"/>
<dbReference type="AlphaFoldDB" id="A0A9E5A4K7"/>
<evidence type="ECO:0000259" key="3">
    <source>
        <dbReference type="PROSITE" id="PS51186"/>
    </source>
</evidence>